<feature type="region of interest" description="Disordered" evidence="1">
    <location>
        <begin position="482"/>
        <end position="511"/>
    </location>
</feature>
<accession>A0AB34JP07</accession>
<feature type="compositionally biased region" description="Basic and acidic residues" evidence="1">
    <location>
        <begin position="402"/>
        <end position="417"/>
    </location>
</feature>
<feature type="region of interest" description="Disordered" evidence="1">
    <location>
        <begin position="65"/>
        <end position="107"/>
    </location>
</feature>
<gene>
    <name evidence="2" type="ORF">AB1Y20_018532</name>
</gene>
<dbReference type="AlphaFoldDB" id="A0AB34JP07"/>
<sequence>MLLNDFPLEDVEAEIESSLKRINAELDAPSPFLLVAWAMARPLVSLFNFLAGLLPCKPRRNSKRVLPIRIKSNSRPAPVPARGRVDPSLGDEHDDDSSTSRTCRAHPGKVGAGLAMCSFSKGRSKHDPASAASIMPDNKSNTTPPKFFRQGSSFWRKKDNPPKLPRQGSSFWSVRSESFRRNSDLAADPERVVLVHKDLIPGIDAGGGVRINIPCLEVLAIEPKKKRQYSMARCKLMTLHPSAMEGSGILIPPPVRTPSETDAETNDSSGNTADAGNASDGQPSARQEGLLQYALGNETFTPTSAAPAIPSHRLPPICVGPMPEFRRGNSWKHFATRRQNVPEISSENMDNLPRSPESSSGSDFYGKDVQSPHSSCAGSESPDASLPSSSRTSCRSNIPARWLRDDELDTSSHEGYHRPAPRLLPKAEPSVSSRTPPCRPACGRSMSGELRRDVPSHTNMPARPQGAANSLQRQLLAPLQAQLQLHANAPNSLREGASRPQISRTNSYSEV</sequence>
<evidence type="ECO:0000313" key="2">
    <source>
        <dbReference type="EMBL" id="KAL1523596.1"/>
    </source>
</evidence>
<reference evidence="2 3" key="1">
    <citation type="journal article" date="2024" name="Science">
        <title>Giant polyketide synthase enzymes in the biosynthesis of giant marine polyether toxins.</title>
        <authorList>
            <person name="Fallon T.R."/>
            <person name="Shende V.V."/>
            <person name="Wierzbicki I.H."/>
            <person name="Pendleton A.L."/>
            <person name="Watervoot N.F."/>
            <person name="Auber R.P."/>
            <person name="Gonzalez D.J."/>
            <person name="Wisecaver J.H."/>
            <person name="Moore B.S."/>
        </authorList>
    </citation>
    <scope>NUCLEOTIDE SEQUENCE [LARGE SCALE GENOMIC DNA]</scope>
    <source>
        <strain evidence="2 3">12B1</strain>
    </source>
</reference>
<evidence type="ECO:0000256" key="1">
    <source>
        <dbReference type="SAM" id="MobiDB-lite"/>
    </source>
</evidence>
<feature type="region of interest" description="Disordered" evidence="1">
    <location>
        <begin position="126"/>
        <end position="169"/>
    </location>
</feature>
<proteinExistence type="predicted"/>
<feature type="region of interest" description="Disordered" evidence="1">
    <location>
        <begin position="245"/>
        <end position="285"/>
    </location>
</feature>
<protein>
    <submittedName>
        <fullName evidence="2">Uncharacterized protein</fullName>
    </submittedName>
</protein>
<feature type="compositionally biased region" description="Polar residues" evidence="1">
    <location>
        <begin position="500"/>
        <end position="511"/>
    </location>
</feature>
<feature type="region of interest" description="Disordered" evidence="1">
    <location>
        <begin position="340"/>
        <end position="450"/>
    </location>
</feature>
<keyword evidence="3" id="KW-1185">Reference proteome</keyword>
<feature type="compositionally biased region" description="Polar residues" evidence="1">
    <location>
        <begin position="266"/>
        <end position="285"/>
    </location>
</feature>
<comment type="caution">
    <text evidence="2">The sequence shown here is derived from an EMBL/GenBank/DDBJ whole genome shotgun (WGS) entry which is preliminary data.</text>
</comment>
<organism evidence="2 3">
    <name type="scientific">Prymnesium parvum</name>
    <name type="common">Toxic golden alga</name>
    <dbReference type="NCBI Taxonomy" id="97485"/>
    <lineage>
        <taxon>Eukaryota</taxon>
        <taxon>Haptista</taxon>
        <taxon>Haptophyta</taxon>
        <taxon>Prymnesiophyceae</taxon>
        <taxon>Prymnesiales</taxon>
        <taxon>Prymnesiaceae</taxon>
        <taxon>Prymnesium</taxon>
    </lineage>
</organism>
<name>A0AB34JP07_PRYPA</name>
<dbReference type="EMBL" id="JBGBPQ010000005">
    <property type="protein sequence ID" value="KAL1523596.1"/>
    <property type="molecule type" value="Genomic_DNA"/>
</dbReference>
<dbReference type="Proteomes" id="UP001515480">
    <property type="component" value="Unassembled WGS sequence"/>
</dbReference>
<feature type="compositionally biased region" description="Polar residues" evidence="1">
    <location>
        <begin position="340"/>
        <end position="349"/>
    </location>
</feature>
<feature type="compositionally biased region" description="Low complexity" evidence="1">
    <location>
        <begin position="379"/>
        <end position="396"/>
    </location>
</feature>
<evidence type="ECO:0000313" key="3">
    <source>
        <dbReference type="Proteomes" id="UP001515480"/>
    </source>
</evidence>